<evidence type="ECO:0000256" key="4">
    <source>
        <dbReference type="ARBA" id="ARBA00022844"/>
    </source>
</evidence>
<feature type="non-terminal residue" evidence="8">
    <location>
        <position position="1"/>
    </location>
</feature>
<evidence type="ECO:0000256" key="5">
    <source>
        <dbReference type="ARBA" id="ARBA00023104"/>
    </source>
</evidence>
<evidence type="ECO:0000313" key="8">
    <source>
        <dbReference type="EMBL" id="QDH90723.1"/>
    </source>
</evidence>
<reference evidence="8" key="1">
    <citation type="submission" date="2019-05" db="EMBL/GenBank/DDBJ databases">
        <title>Metatranscriptomic reconstruction reveals RNA viruses with the potential to shape carbon cycling in soil.</title>
        <authorList>
            <person name="Starr E.P."/>
            <person name="Nuccio E."/>
            <person name="Pett-Ridge J."/>
            <person name="Banfield J.F."/>
            <person name="Firestone M.K."/>
        </authorList>
    </citation>
    <scope>NUCLEOTIDE SEQUENCE</scope>
    <source>
        <strain evidence="8">H3_Bulk_Litter_17_scaffold_1063</strain>
    </source>
</reference>
<dbReference type="Pfam" id="PF03863">
    <property type="entry name" value="Phage_mat-A"/>
    <property type="match status" value="1"/>
</dbReference>
<evidence type="ECO:0000256" key="1">
    <source>
        <dbReference type="ARBA" id="ARBA00004328"/>
    </source>
</evidence>
<keyword evidence="5" id="KW-1175">Viral attachment to host cell pilus</keyword>
<evidence type="ECO:0008006" key="9">
    <source>
        <dbReference type="Google" id="ProtNLM"/>
    </source>
</evidence>
<comment type="similarity">
    <text evidence="7">Belongs to the Leviviricetes maturation protein family.</text>
</comment>
<keyword evidence="4" id="KW-0946">Virion</keyword>
<evidence type="ECO:0000256" key="3">
    <source>
        <dbReference type="ARBA" id="ARBA00022804"/>
    </source>
</evidence>
<dbReference type="InterPro" id="IPR005563">
    <property type="entry name" value="A_protein"/>
</dbReference>
<keyword evidence="2" id="KW-0945">Host-virus interaction</keyword>
<name>A0A514DAT7_9VIRU</name>
<organism evidence="8">
    <name type="scientific">Leviviridae sp</name>
    <dbReference type="NCBI Taxonomy" id="2027243"/>
    <lineage>
        <taxon>Viruses</taxon>
        <taxon>Riboviria</taxon>
        <taxon>Orthornavirae</taxon>
        <taxon>Lenarviricota</taxon>
        <taxon>Leviviricetes</taxon>
        <taxon>Norzivirales</taxon>
        <taxon>Fiersviridae</taxon>
    </lineage>
</organism>
<protein>
    <recommendedName>
        <fullName evidence="9">Maturation</fullName>
    </recommendedName>
</protein>
<dbReference type="GO" id="GO:0039666">
    <property type="term" value="P:virion attachment to host cell pilus"/>
    <property type="evidence" value="ECO:0007669"/>
    <property type="project" value="UniProtKB-KW"/>
</dbReference>
<sequence length="417" mass="46033">SFESAYLRCIILQRNSSVSKFTPARSVNEAVAQQSIRISTNVLTNVATETALGNGNVAWTQDIRPVSTHASFWPGTKFRLCAPFSHRGERVTAHGSGARFRNGNTENYYPGTSLWAAGNSLHNGVPTPTLGGSGLINKALVKALNRLKDQEFHLGNFLGEGRQTIDLIGGTVKYIARQVTQFRRDNLPIVWELVKKYERGSLPKELWNCIPNAWLQLQYGWIPLMSDVVGSANHLARLSIEQKPLVFTKGQAKLIEDVVQPIVSPILTANTASATWEREQKVFVNLVYGLNSPALVQLSQLGLINPAEIVWEVTRFSFVVDWFLPIGSWLSSLTGDVGYNFVTGGISRKTVARFKSSSIKTTSAGAQNVQAPWFTGDTSYFDRSCYTSSPVPGLYVKNPLSHMHALNAFSLLLQAFR</sequence>
<gene>
    <name evidence="8" type="ORF">H3BulkLitter171063_000004</name>
</gene>
<accession>A0A514DAT7</accession>
<keyword evidence="3" id="KW-1161">Viral attachment to host cell</keyword>
<dbReference type="EMBL" id="MN035740">
    <property type="protein sequence ID" value="QDH90723.1"/>
    <property type="molecule type" value="Genomic_RNA"/>
</dbReference>
<proteinExistence type="inferred from homology"/>
<dbReference type="GO" id="GO:0044423">
    <property type="term" value="C:virion component"/>
    <property type="evidence" value="ECO:0007669"/>
    <property type="project" value="UniProtKB-KW"/>
</dbReference>
<keyword evidence="6" id="KW-1160">Virus entry into host cell</keyword>
<evidence type="ECO:0000256" key="2">
    <source>
        <dbReference type="ARBA" id="ARBA00022581"/>
    </source>
</evidence>
<evidence type="ECO:0000256" key="6">
    <source>
        <dbReference type="ARBA" id="ARBA00023296"/>
    </source>
</evidence>
<comment type="subcellular location">
    <subcellularLocation>
        <location evidence="1">Virion</location>
    </subcellularLocation>
</comment>
<evidence type="ECO:0000256" key="7">
    <source>
        <dbReference type="ARBA" id="ARBA00035110"/>
    </source>
</evidence>